<dbReference type="Proteomes" id="UP000033048">
    <property type="component" value="Chromosome"/>
</dbReference>
<sequence>MDKIEQLIKSHFKMEHLKRKLEGNMAECILKEEEEGGCTSTHKTMGKALLLIREEGEIMPSTLARYLDLKKSSVTSLIDTLEKDGLVCRKNDPSDRRKVLVSVTKKGIEHINLMWSKAISIGEKCLVGIDDELLDRAIEAQLTLIELHQQMYERSVKVAEQKCSPESQTKK</sequence>
<organism evidence="5 6">
    <name type="scientific">Methanococcoides methylutens MM1</name>
    <dbReference type="NCBI Taxonomy" id="1434104"/>
    <lineage>
        <taxon>Archaea</taxon>
        <taxon>Methanobacteriati</taxon>
        <taxon>Methanobacteriota</taxon>
        <taxon>Stenosarchaea group</taxon>
        <taxon>Methanomicrobia</taxon>
        <taxon>Methanosarcinales</taxon>
        <taxon>Methanosarcinaceae</taxon>
        <taxon>Methanococcoides</taxon>
    </lineage>
</organism>
<evidence type="ECO:0000256" key="3">
    <source>
        <dbReference type="ARBA" id="ARBA00023163"/>
    </source>
</evidence>
<dbReference type="PANTHER" id="PTHR42756">
    <property type="entry name" value="TRANSCRIPTIONAL REGULATOR, MARR"/>
    <property type="match status" value="1"/>
</dbReference>
<proteinExistence type="predicted"/>
<evidence type="ECO:0000259" key="4">
    <source>
        <dbReference type="PROSITE" id="PS50995"/>
    </source>
</evidence>
<dbReference type="GeneID" id="25417963"/>
<dbReference type="InterPro" id="IPR000835">
    <property type="entry name" value="HTH_MarR-typ"/>
</dbReference>
<evidence type="ECO:0000313" key="5">
    <source>
        <dbReference type="EMBL" id="AKB84476.1"/>
    </source>
</evidence>
<dbReference type="InterPro" id="IPR036388">
    <property type="entry name" value="WH-like_DNA-bd_sf"/>
</dbReference>
<dbReference type="KEGG" id="mmet:MCMEM_0423"/>
<dbReference type="InterPro" id="IPR036390">
    <property type="entry name" value="WH_DNA-bd_sf"/>
</dbReference>
<dbReference type="EMBL" id="CP009518">
    <property type="protein sequence ID" value="AKB84476.1"/>
    <property type="molecule type" value="Genomic_DNA"/>
</dbReference>
<gene>
    <name evidence="5" type="ORF">MCMEM_0423</name>
</gene>
<dbReference type="Pfam" id="PF01047">
    <property type="entry name" value="MarR"/>
    <property type="match status" value="1"/>
</dbReference>
<dbReference type="RefSeq" id="WP_052721263.1">
    <property type="nucleotide sequence ID" value="NZ_CP009518.1"/>
</dbReference>
<dbReference type="AlphaFoldDB" id="A0A0E3SPH3"/>
<evidence type="ECO:0000313" key="6">
    <source>
        <dbReference type="Proteomes" id="UP000033048"/>
    </source>
</evidence>
<feature type="domain" description="HTH marR-type" evidence="4">
    <location>
        <begin position="1"/>
        <end position="153"/>
    </location>
</feature>
<dbReference type="PANTHER" id="PTHR42756:SF1">
    <property type="entry name" value="TRANSCRIPTIONAL REPRESSOR OF EMRAB OPERON"/>
    <property type="match status" value="1"/>
</dbReference>
<name>A0A0E3SPH3_METMT</name>
<dbReference type="PROSITE" id="PS50995">
    <property type="entry name" value="HTH_MARR_2"/>
    <property type="match status" value="1"/>
</dbReference>
<protein>
    <submittedName>
        <fullName evidence="5">Transcriptional regulator, MarR family</fullName>
    </submittedName>
</protein>
<dbReference type="PROSITE" id="PS01117">
    <property type="entry name" value="HTH_MARR_1"/>
    <property type="match status" value="1"/>
</dbReference>
<dbReference type="STRING" id="1434104.MCMEM_0423"/>
<evidence type="ECO:0000256" key="1">
    <source>
        <dbReference type="ARBA" id="ARBA00023015"/>
    </source>
</evidence>
<evidence type="ECO:0000256" key="2">
    <source>
        <dbReference type="ARBA" id="ARBA00023125"/>
    </source>
</evidence>
<dbReference type="Gene3D" id="1.10.10.10">
    <property type="entry name" value="Winged helix-like DNA-binding domain superfamily/Winged helix DNA-binding domain"/>
    <property type="match status" value="1"/>
</dbReference>
<dbReference type="HOGENOM" id="CLU_083287_22_3_2"/>
<keyword evidence="2" id="KW-0238">DNA-binding</keyword>
<dbReference type="SUPFAM" id="SSF46785">
    <property type="entry name" value="Winged helix' DNA-binding domain"/>
    <property type="match status" value="1"/>
</dbReference>
<reference evidence="5 6" key="1">
    <citation type="submission" date="2014-07" db="EMBL/GenBank/DDBJ databases">
        <title>Methanogenic archaea and the global carbon cycle.</title>
        <authorList>
            <person name="Henriksen J.R."/>
            <person name="Luke J."/>
            <person name="Reinhart S."/>
            <person name="Benedict M.N."/>
            <person name="Youngblut N.D."/>
            <person name="Metcalf M.E."/>
            <person name="Whitaker R.J."/>
            <person name="Metcalf W.W."/>
        </authorList>
    </citation>
    <scope>NUCLEOTIDE SEQUENCE [LARGE SCALE GENOMIC DNA]</scope>
    <source>
        <strain evidence="5 6">MM1</strain>
    </source>
</reference>
<keyword evidence="3" id="KW-0804">Transcription</keyword>
<dbReference type="InterPro" id="IPR023187">
    <property type="entry name" value="Tscrpt_reg_MarR-type_CS"/>
</dbReference>
<keyword evidence="6" id="KW-1185">Reference proteome</keyword>
<dbReference type="GO" id="GO:0003677">
    <property type="term" value="F:DNA binding"/>
    <property type="evidence" value="ECO:0007669"/>
    <property type="project" value="UniProtKB-KW"/>
</dbReference>
<dbReference type="GO" id="GO:0003700">
    <property type="term" value="F:DNA-binding transcription factor activity"/>
    <property type="evidence" value="ECO:0007669"/>
    <property type="project" value="InterPro"/>
</dbReference>
<keyword evidence="1" id="KW-0805">Transcription regulation</keyword>
<dbReference type="PRINTS" id="PR00598">
    <property type="entry name" value="HTHMARR"/>
</dbReference>
<accession>A0A0E3SPH3</accession>
<dbReference type="SMART" id="SM00347">
    <property type="entry name" value="HTH_MARR"/>
    <property type="match status" value="1"/>
</dbReference>